<dbReference type="Proteomes" id="UP000886384">
    <property type="component" value="Unassembled WGS sequence"/>
</dbReference>
<evidence type="ECO:0000256" key="6">
    <source>
        <dbReference type="ARBA" id="ARBA00022989"/>
    </source>
</evidence>
<dbReference type="InterPro" id="IPR026491">
    <property type="entry name" value="ExosortD_VPLPA"/>
</dbReference>
<dbReference type="InterPro" id="IPR019127">
    <property type="entry name" value="Exosortase"/>
</dbReference>
<dbReference type="GO" id="GO:0005886">
    <property type="term" value="C:plasma membrane"/>
    <property type="evidence" value="ECO:0007669"/>
    <property type="project" value="UniProtKB-SubCell"/>
</dbReference>
<organism evidence="10">
    <name type="scientific">Methylophaga aminisulfidivorans</name>
    <dbReference type="NCBI Taxonomy" id="230105"/>
    <lineage>
        <taxon>Bacteria</taxon>
        <taxon>Pseudomonadati</taxon>
        <taxon>Pseudomonadota</taxon>
        <taxon>Gammaproteobacteria</taxon>
        <taxon>Thiotrichales</taxon>
        <taxon>Piscirickettsiaceae</taxon>
        <taxon>Methylophaga</taxon>
    </lineage>
</organism>
<evidence type="ECO:0000256" key="3">
    <source>
        <dbReference type="ARBA" id="ARBA00022670"/>
    </source>
</evidence>
<keyword evidence="4 8" id="KW-0812">Transmembrane</keyword>
<comment type="subcellular location">
    <subcellularLocation>
        <location evidence="1">Cell membrane</location>
        <topology evidence="1">Multi-pass membrane protein</topology>
    </subcellularLocation>
</comment>
<dbReference type="InterPro" id="IPR013426">
    <property type="entry name" value="EpsH-like"/>
</dbReference>
<feature type="transmembrane region" description="Helical" evidence="8">
    <location>
        <begin position="96"/>
        <end position="113"/>
    </location>
</feature>
<dbReference type="NCBIfam" id="TIGR02602">
    <property type="entry name" value="8TM_EpsH"/>
    <property type="match status" value="1"/>
</dbReference>
<comment type="caution">
    <text evidence="10">The sequence shown here is derived from an EMBL/GenBank/DDBJ whole genome shotgun (WGS) entry which is preliminary data.</text>
</comment>
<feature type="domain" description="Methanolan biosynthesis EpsI" evidence="9">
    <location>
        <begin position="312"/>
        <end position="507"/>
    </location>
</feature>
<dbReference type="Pfam" id="PF09721">
    <property type="entry name" value="Exosortase_EpsH"/>
    <property type="match status" value="1"/>
</dbReference>
<keyword evidence="5 10" id="KW-0378">Hydrolase</keyword>
<evidence type="ECO:0000256" key="8">
    <source>
        <dbReference type="SAM" id="Phobius"/>
    </source>
</evidence>
<evidence type="ECO:0000256" key="1">
    <source>
        <dbReference type="ARBA" id="ARBA00004651"/>
    </source>
</evidence>
<evidence type="ECO:0000256" key="5">
    <source>
        <dbReference type="ARBA" id="ARBA00022801"/>
    </source>
</evidence>
<dbReference type="NCBIfam" id="TIGR02914">
    <property type="entry name" value="EpsI_fam"/>
    <property type="match status" value="1"/>
</dbReference>
<keyword evidence="2" id="KW-1003">Cell membrane</keyword>
<dbReference type="GO" id="GO:0008233">
    <property type="term" value="F:peptidase activity"/>
    <property type="evidence" value="ECO:0007669"/>
    <property type="project" value="UniProtKB-KW"/>
</dbReference>
<dbReference type="NCBIfam" id="TIGR04178">
    <property type="entry name" value="exo_archaeo"/>
    <property type="match status" value="1"/>
</dbReference>
<evidence type="ECO:0000256" key="4">
    <source>
        <dbReference type="ARBA" id="ARBA00022692"/>
    </source>
</evidence>
<feature type="transmembrane region" description="Helical" evidence="8">
    <location>
        <begin position="213"/>
        <end position="235"/>
    </location>
</feature>
<evidence type="ECO:0000313" key="10">
    <source>
        <dbReference type="EMBL" id="HEC74997.1"/>
    </source>
</evidence>
<evidence type="ECO:0000256" key="2">
    <source>
        <dbReference type="ARBA" id="ARBA00022475"/>
    </source>
</evidence>
<name>A0A7C1W213_9GAMM</name>
<feature type="transmembrane region" description="Helical" evidence="8">
    <location>
        <begin position="309"/>
        <end position="326"/>
    </location>
</feature>
<reference evidence="10" key="1">
    <citation type="journal article" date="2020" name="mSystems">
        <title>Genome- and Community-Level Interaction Insights into Carbon Utilization and Element Cycling Functions of Hydrothermarchaeota in Hydrothermal Sediment.</title>
        <authorList>
            <person name="Zhou Z."/>
            <person name="Liu Y."/>
            <person name="Xu W."/>
            <person name="Pan J."/>
            <person name="Luo Z.H."/>
            <person name="Li M."/>
        </authorList>
    </citation>
    <scope>NUCLEOTIDE SEQUENCE [LARGE SCALE GENOMIC DNA]</scope>
    <source>
        <strain evidence="10">HyVt-380</strain>
    </source>
</reference>
<dbReference type="Pfam" id="PF11984">
    <property type="entry name" value="DUF3485"/>
    <property type="match status" value="1"/>
</dbReference>
<dbReference type="InterPro" id="IPR026392">
    <property type="entry name" value="Exo/Archaeosortase_dom"/>
</dbReference>
<feature type="transmembrane region" description="Helical" evidence="8">
    <location>
        <begin position="71"/>
        <end position="90"/>
    </location>
</feature>
<feature type="transmembrane region" description="Helical" evidence="8">
    <location>
        <begin position="120"/>
        <end position="137"/>
    </location>
</feature>
<feature type="transmembrane region" description="Helical" evidence="8">
    <location>
        <begin position="189"/>
        <end position="206"/>
    </location>
</feature>
<sequence>MNPIQNIAKHWRLALFLLVAVGLLLAFHEATLVLWSRWGEERYSHAPFVLLLALYLIWIKRNELTDTNKNPWLGVYVTIVASVLLILGELSALVTLTHYGIVVMLFGLMWTMLGLQTKRILIPFAHLLLVIPLPYMLDVMLSGKFQLMSSSLGVDMIRMMNIPVFRDGNIIDLGIYKLQVVEACSGLNYTYPLMTIGLMMAYMFRAPLPIRALLFLSTIPISIVMNSFRIALVALLVNQSGIEAAEGFMHYFEGWVIFFSCIAILLIEVKLFNLLTKQNRSMNESFDYLENDLEFGKAVNNPVLNKKPIYVATLLIIISVASTISVNQRDEVIPHRASFTSYPLTINGWQGHTRKFQNGEEKILKLDDYFTATYYKDNYYIDVYFGYTASQRSGFVPHSPKACIPGGGWEISNASIKKFPLPDNKELSVSRMLISKGEEKMIVYYWFPQRGRDLASEFPMKFALLYDSIMMNRTDGAIARFVTPVDDSINDADKRLEKFIGENYLTMKKFIPD</sequence>
<feature type="transmembrane region" description="Helical" evidence="8">
    <location>
        <begin position="255"/>
        <end position="275"/>
    </location>
</feature>
<gene>
    <name evidence="10" type="primary">xrtD</name>
    <name evidence="10" type="ORF">ENI26_11610</name>
</gene>
<dbReference type="NCBIfam" id="TIGR04152">
    <property type="entry name" value="exosort_VPLPA"/>
    <property type="match status" value="1"/>
</dbReference>
<dbReference type="EC" id="3.4.22.-" evidence="10"/>
<keyword evidence="6 8" id="KW-1133">Transmembrane helix</keyword>
<keyword evidence="7 8" id="KW-0472">Membrane</keyword>
<dbReference type="GO" id="GO:0006508">
    <property type="term" value="P:proteolysis"/>
    <property type="evidence" value="ECO:0007669"/>
    <property type="project" value="UniProtKB-KW"/>
</dbReference>
<dbReference type="EMBL" id="DRHY01000262">
    <property type="protein sequence ID" value="HEC74997.1"/>
    <property type="molecule type" value="Genomic_DNA"/>
</dbReference>
<evidence type="ECO:0000259" key="9">
    <source>
        <dbReference type="Pfam" id="PF11984"/>
    </source>
</evidence>
<protein>
    <submittedName>
        <fullName evidence="10">VPLPA-CTERM-specific exosortase XrtD</fullName>
        <ecNumber evidence="10">3.4.22.-</ecNumber>
    </submittedName>
</protein>
<feature type="transmembrane region" description="Helical" evidence="8">
    <location>
        <begin position="42"/>
        <end position="59"/>
    </location>
</feature>
<keyword evidence="3" id="KW-0645">Protease</keyword>
<evidence type="ECO:0000256" key="7">
    <source>
        <dbReference type="ARBA" id="ARBA00023136"/>
    </source>
</evidence>
<dbReference type="AlphaFoldDB" id="A0A7C1W213"/>
<proteinExistence type="predicted"/>
<dbReference type="InterPro" id="IPR014263">
    <property type="entry name" value="Methanolan_biosynth_EpsI"/>
</dbReference>
<accession>A0A7C1W213</accession>